<evidence type="ECO:0000313" key="2">
    <source>
        <dbReference type="Proteomes" id="UP000001423"/>
    </source>
</evidence>
<dbReference type="KEGG" id="pmt:PMT_2380"/>
<accession>B9ER57</accession>
<evidence type="ECO:0000313" key="1">
    <source>
        <dbReference type="EMBL" id="CAX31898.1"/>
    </source>
</evidence>
<protein>
    <submittedName>
        <fullName evidence="1">Uncharacterized protein</fullName>
    </submittedName>
</protein>
<dbReference type="AlphaFoldDB" id="B9ER57"/>
<reference evidence="1 2" key="1">
    <citation type="journal article" date="2003" name="Nature">
        <title>Genome divergence in two Prochlorococcus ecotypes reflects oceanic niche differentiation.</title>
        <authorList>
            <person name="Rocap G."/>
            <person name="Larimer F.W."/>
            <person name="Lamerdin J.E."/>
            <person name="Malfatti S."/>
            <person name="Chain P."/>
            <person name="Ahlgren N.A."/>
            <person name="Arellano A."/>
            <person name="Coleman M."/>
            <person name="Hauser L."/>
            <person name="Hess W.R."/>
            <person name="Johnson Z.I."/>
            <person name="Land M.L."/>
            <person name="Lindell D."/>
            <person name="Post A.F."/>
            <person name="Regala W."/>
            <person name="Shah M."/>
            <person name="Shaw S.L."/>
            <person name="Steglich C."/>
            <person name="Sullivan M.B."/>
            <person name="Ting C.S."/>
            <person name="Tolonen A."/>
            <person name="Webb E.A."/>
            <person name="Zinser E.R."/>
            <person name="Chisholm S.W."/>
        </authorList>
    </citation>
    <scope>NUCLEOTIDE SEQUENCE [LARGE SCALE GENOMIC DNA]</scope>
    <source>
        <strain evidence="2">MIT 9313</strain>
    </source>
</reference>
<sequence length="55" mass="6091">MHLIHLAPLTICNLYRSILSLPASALDSLHSIEFGLPFENCDQGQVSSMYDCDLP</sequence>
<dbReference type="HOGENOM" id="CLU_3028777_0_0_3"/>
<organism evidence="1 2">
    <name type="scientific">Prochlorococcus marinus (strain MIT 9313)</name>
    <dbReference type="NCBI Taxonomy" id="74547"/>
    <lineage>
        <taxon>Bacteria</taxon>
        <taxon>Bacillati</taxon>
        <taxon>Cyanobacteriota</taxon>
        <taxon>Cyanophyceae</taxon>
        <taxon>Synechococcales</taxon>
        <taxon>Prochlorococcaceae</taxon>
        <taxon>Prochlorococcus</taxon>
    </lineage>
</organism>
<keyword evidence="2" id="KW-1185">Reference proteome</keyword>
<gene>
    <name evidence="1" type="ordered locus">PMT_2380</name>
</gene>
<proteinExistence type="predicted"/>
<dbReference type="EMBL" id="BX548175">
    <property type="protein sequence ID" value="CAX31898.1"/>
    <property type="molecule type" value="Genomic_DNA"/>
</dbReference>
<name>B9ER57_PROMM</name>
<dbReference type="Proteomes" id="UP000001423">
    <property type="component" value="Chromosome"/>
</dbReference>